<proteinExistence type="predicted"/>
<sequence length="528" mass="57352">MESLIANFPKIWKLEEKVMGADLGQGVFQFNFEEEEDILSVLQNGPYHFDSWMVSLVRWEPVISSTYPSVINFWVKVSGIPMHLWEAVTLEAIGKKIGKLLEVNEETGSLCVSINGFNPMIFKMVVPFASGDEIVVSLDYEKLMGVCDHCSRLTHDSKVCPELLKVGSGSGPTEKTDNRGGQRHLLPVKQEQHHNAGGWEKPRKHAKRALDFQSMDLGDQGYLPQQRIGGGGPYGPRQYERHNGPAWGQRRNHGEVVMSDDGARRGFQMGSGESSSKTSGFHLNRKSVGPAWPKPLFKVKQSSSGKQDSMNRDIASGSHVSQGARDQEDRDHQGDAGASLEMDFEVENDDLLEDGELGDTDKGDHRVVKDAVEFPVQGAESHPSHGPNPQGDEGSDSQVESGSGPQGNGFNSLGVGVVNKALAAFTLKDSSSHKGRSFSSYGKKSVGSTRVATVVLASPGKRLLAKALSKPAGDGHKQKQMGKPGNANVDGKPSDGGLELEREDLELELSGHWGGSDRRIFGRFVEAA</sequence>
<evidence type="ECO:0000313" key="5">
    <source>
        <dbReference type="RefSeq" id="XP_010442798.1"/>
    </source>
</evidence>
<dbReference type="PANTHER" id="PTHR31286:SF178">
    <property type="entry name" value="DUF4283 DOMAIN-CONTAINING PROTEIN"/>
    <property type="match status" value="1"/>
</dbReference>
<feature type="region of interest" description="Disordered" evidence="1">
    <location>
        <begin position="166"/>
        <end position="185"/>
    </location>
</feature>
<feature type="compositionally biased region" description="Polar residues" evidence="1">
    <location>
        <begin position="271"/>
        <end position="281"/>
    </location>
</feature>
<feature type="region of interest" description="Disordered" evidence="1">
    <location>
        <begin position="469"/>
        <end position="502"/>
    </location>
</feature>
<protein>
    <submittedName>
        <fullName evidence="5">Uncharacterized protein LOC104725765 isoform X1</fullName>
    </submittedName>
</protein>
<evidence type="ECO:0000259" key="3">
    <source>
        <dbReference type="Pfam" id="PF14392"/>
    </source>
</evidence>
<dbReference type="InterPro" id="IPR025558">
    <property type="entry name" value="DUF4283"/>
</dbReference>
<name>A0ABM0UL79_CAMSA</name>
<dbReference type="Pfam" id="PF14392">
    <property type="entry name" value="zf-CCHC_4"/>
    <property type="match status" value="1"/>
</dbReference>
<gene>
    <name evidence="5" type="primary">LOC104725765</name>
</gene>
<feature type="region of interest" description="Disordered" evidence="1">
    <location>
        <begin position="375"/>
        <end position="412"/>
    </location>
</feature>
<feature type="region of interest" description="Disordered" evidence="1">
    <location>
        <begin position="227"/>
        <end position="335"/>
    </location>
</feature>
<dbReference type="GeneID" id="104725765"/>
<feature type="domain" description="DUF4283" evidence="2">
    <location>
        <begin position="1"/>
        <end position="63"/>
    </location>
</feature>
<dbReference type="PANTHER" id="PTHR31286">
    <property type="entry name" value="GLYCINE-RICH CELL WALL STRUCTURAL PROTEIN 1.8-LIKE"/>
    <property type="match status" value="1"/>
</dbReference>
<feature type="domain" description="Zinc knuckle CX2CX4HX4C" evidence="3">
    <location>
        <begin position="118"/>
        <end position="161"/>
    </location>
</feature>
<dbReference type="InterPro" id="IPR040256">
    <property type="entry name" value="At4g02000-like"/>
</dbReference>
<dbReference type="Proteomes" id="UP000694864">
    <property type="component" value="Chromosome 2"/>
</dbReference>
<organism evidence="4 5">
    <name type="scientific">Camelina sativa</name>
    <name type="common">False flax</name>
    <name type="synonym">Myagrum sativum</name>
    <dbReference type="NCBI Taxonomy" id="90675"/>
    <lineage>
        <taxon>Eukaryota</taxon>
        <taxon>Viridiplantae</taxon>
        <taxon>Streptophyta</taxon>
        <taxon>Embryophyta</taxon>
        <taxon>Tracheophyta</taxon>
        <taxon>Spermatophyta</taxon>
        <taxon>Magnoliopsida</taxon>
        <taxon>eudicotyledons</taxon>
        <taxon>Gunneridae</taxon>
        <taxon>Pentapetalae</taxon>
        <taxon>rosids</taxon>
        <taxon>malvids</taxon>
        <taxon>Brassicales</taxon>
        <taxon>Brassicaceae</taxon>
        <taxon>Camelineae</taxon>
        <taxon>Camelina</taxon>
    </lineage>
</organism>
<dbReference type="InterPro" id="IPR025836">
    <property type="entry name" value="Zn_knuckle_CX2CX4HX4C"/>
</dbReference>
<reference evidence="5" key="2">
    <citation type="submission" date="2025-08" db="UniProtKB">
        <authorList>
            <consortium name="RefSeq"/>
        </authorList>
    </citation>
    <scope>IDENTIFICATION</scope>
    <source>
        <tissue evidence="5">Leaf</tissue>
    </source>
</reference>
<feature type="compositionally biased region" description="Basic and acidic residues" evidence="1">
    <location>
        <begin position="325"/>
        <end position="334"/>
    </location>
</feature>
<evidence type="ECO:0000259" key="2">
    <source>
        <dbReference type="Pfam" id="PF14111"/>
    </source>
</evidence>
<dbReference type="RefSeq" id="XP_010442798.1">
    <property type="nucleotide sequence ID" value="XM_010444496.2"/>
</dbReference>
<accession>A0ABM0UL79</accession>
<dbReference type="Pfam" id="PF14111">
    <property type="entry name" value="DUF4283"/>
    <property type="match status" value="1"/>
</dbReference>
<evidence type="ECO:0000256" key="1">
    <source>
        <dbReference type="SAM" id="MobiDB-lite"/>
    </source>
</evidence>
<keyword evidence="4" id="KW-1185">Reference proteome</keyword>
<reference evidence="4" key="1">
    <citation type="journal article" date="2014" name="Nat. Commun.">
        <title>The emerging biofuel crop Camelina sativa retains a highly undifferentiated hexaploid genome structure.</title>
        <authorList>
            <person name="Kagale S."/>
            <person name="Koh C."/>
            <person name="Nixon J."/>
            <person name="Bollina V."/>
            <person name="Clarke W.E."/>
            <person name="Tuteja R."/>
            <person name="Spillane C."/>
            <person name="Robinson S.J."/>
            <person name="Links M.G."/>
            <person name="Clarke C."/>
            <person name="Higgins E.E."/>
            <person name="Huebert T."/>
            <person name="Sharpe A.G."/>
            <person name="Parkin I.A."/>
        </authorList>
    </citation>
    <scope>NUCLEOTIDE SEQUENCE [LARGE SCALE GENOMIC DNA]</scope>
    <source>
        <strain evidence="4">cv. DH55</strain>
    </source>
</reference>
<evidence type="ECO:0000313" key="4">
    <source>
        <dbReference type="Proteomes" id="UP000694864"/>
    </source>
</evidence>
<feature type="compositionally biased region" description="Polar residues" evidence="1">
    <location>
        <begin position="396"/>
        <end position="411"/>
    </location>
</feature>